<keyword evidence="2" id="KW-0238">DNA-binding</keyword>
<keyword evidence="7" id="KW-1185">Reference proteome</keyword>
<dbReference type="AlphaFoldDB" id="H6NLU9"/>
<dbReference type="InterPro" id="IPR041522">
    <property type="entry name" value="CdaR_GGDEF"/>
</dbReference>
<dbReference type="InterPro" id="IPR009057">
    <property type="entry name" value="Homeodomain-like_sf"/>
</dbReference>
<dbReference type="PROSITE" id="PS00041">
    <property type="entry name" value="HTH_ARAC_FAMILY_1"/>
    <property type="match status" value="1"/>
</dbReference>
<proteinExistence type="predicted"/>
<protein>
    <submittedName>
        <fullName evidence="6">AraC family transcriptional regulator</fullName>
    </submittedName>
</protein>
<dbReference type="Pfam" id="PF12833">
    <property type="entry name" value="HTH_18"/>
    <property type="match status" value="1"/>
</dbReference>
<dbReference type="InterPro" id="IPR018062">
    <property type="entry name" value="HTH_AraC-typ_CS"/>
</dbReference>
<dbReference type="HOGENOM" id="CLU_019175_1_0_9"/>
<evidence type="ECO:0000256" key="3">
    <source>
        <dbReference type="ARBA" id="ARBA00023163"/>
    </source>
</evidence>
<evidence type="ECO:0000256" key="1">
    <source>
        <dbReference type="ARBA" id="ARBA00023015"/>
    </source>
</evidence>
<keyword evidence="1" id="KW-0805">Transcription regulation</keyword>
<dbReference type="PRINTS" id="PR00032">
    <property type="entry name" value="HTHARAC"/>
</dbReference>
<gene>
    <name evidence="6" type="ORF">PM3016_4932</name>
</gene>
<evidence type="ECO:0000313" key="7">
    <source>
        <dbReference type="Proteomes" id="UP000007523"/>
    </source>
</evidence>
<dbReference type="SMART" id="SM00342">
    <property type="entry name" value="HTH_ARAC"/>
    <property type="match status" value="1"/>
</dbReference>
<feature type="transmembrane region" description="Helical" evidence="4">
    <location>
        <begin position="265"/>
        <end position="284"/>
    </location>
</feature>
<dbReference type="GO" id="GO:0003700">
    <property type="term" value="F:DNA-binding transcription factor activity"/>
    <property type="evidence" value="ECO:0007669"/>
    <property type="project" value="InterPro"/>
</dbReference>
<dbReference type="STRING" id="1116391.PM3016_4932"/>
<dbReference type="KEGG" id="pmq:PM3016_4932"/>
<dbReference type="EMBL" id="CP003235">
    <property type="protein sequence ID" value="AFC31664.1"/>
    <property type="molecule type" value="Genomic_DNA"/>
</dbReference>
<name>H6NLU9_9BACL</name>
<accession>H6NLU9</accession>
<evidence type="ECO:0000256" key="2">
    <source>
        <dbReference type="ARBA" id="ARBA00023125"/>
    </source>
</evidence>
<dbReference type="PANTHER" id="PTHR43280">
    <property type="entry name" value="ARAC-FAMILY TRANSCRIPTIONAL REGULATOR"/>
    <property type="match status" value="1"/>
</dbReference>
<evidence type="ECO:0000313" key="6">
    <source>
        <dbReference type="EMBL" id="AFC31664.1"/>
    </source>
</evidence>
<reference evidence="6 7" key="1">
    <citation type="journal article" date="2012" name="J. Bacteriol.">
        <title>Complete Genome Sequence of Paenibacillus mucilaginosus 3016, a Bacterium Functional as Microbial Fertilizer.</title>
        <authorList>
            <person name="Ma M."/>
            <person name="Wang Z."/>
            <person name="Li L."/>
            <person name="Jiang X."/>
            <person name="Guan D."/>
            <person name="Cao F."/>
            <person name="Chen H."/>
            <person name="Wang X."/>
            <person name="Shen D."/>
            <person name="Du B."/>
            <person name="Li J."/>
        </authorList>
    </citation>
    <scope>NUCLEOTIDE SEQUENCE [LARGE SCALE GENOMIC DNA]</scope>
    <source>
        <strain evidence="6 7">3016</strain>
    </source>
</reference>
<dbReference type="InterPro" id="IPR020449">
    <property type="entry name" value="Tscrpt_reg_AraC-type_HTH"/>
</dbReference>
<dbReference type="PANTHER" id="PTHR43280:SF10">
    <property type="entry name" value="REGULATORY PROTEIN POCR"/>
    <property type="match status" value="1"/>
</dbReference>
<sequence>MKKTWYHRLILSYVPVIFLLITVLIFAALSVISEVSIRETEKANRISARYVMDSLETRLRDIERAVLEEMGGSAALDAFYNPDTPADPLLPYEVSKGLHRLADDHPLIHSIYLYRARDGVVLTLSGLEPAASFGDRAFVEEAAKREGNSPWSGVRGLREWLGEPETEVISLAKRALLPLGGDGIVVVNVKARGLFAIADEMINKDLTYMEIRRGEARLYSSYEGAPGEPSAEPTTRLHSEALGWEVVSGIKPGALLGHLSLLSHLWVWIGGFAIVTSLGYLFYITRSHYKPIENIMKQIQTYHSTAAARQHGSDEFSFIGRVLDTLMNQTAQYEKQYKEDLLVRRRQVFLELLSGRPERSAAQWEELLARLGIGAGARRCTAAVVEIDRYARFREKYSERDRNLLQFAVTNAAQEFAAREGMTVWAEWTDEHRLGVLFLEDGASRESGSPSEVLDRLRTWTPVHLNLSLTAGVGRGREDLTHAGDSYAEALAALRCKMSLGGGRVLRFEDRDGQPAGNIHPYFGRIDSVVRSFRLADEDWDDEVSRLLLALEGDLLRDDGILVLLEYWAGALRRSMEELGGDTLAYWVREAEPELLRAAEELDTLEELLPVWKRTLEELHRQYLAHTDRCGRRGLAGEIRRFIEDDYANADLSLALISDKFGVGAKYASQLFKDEFGMKFVDYLCSLRMEHAKRLLLETDASLPEISQQVGYTHSISFGRTFKKVVGVTPGDYRKYMQPPGPRGMAGESFS</sequence>
<feature type="domain" description="HTH araC/xylS-type" evidence="5">
    <location>
        <begin position="637"/>
        <end position="736"/>
    </location>
</feature>
<dbReference type="Pfam" id="PF17853">
    <property type="entry name" value="GGDEF_2"/>
    <property type="match status" value="1"/>
</dbReference>
<dbReference type="RefSeq" id="WP_014371309.1">
    <property type="nucleotide sequence ID" value="NC_016935.1"/>
</dbReference>
<evidence type="ECO:0000259" key="5">
    <source>
        <dbReference type="PROSITE" id="PS01124"/>
    </source>
</evidence>
<evidence type="ECO:0000256" key="4">
    <source>
        <dbReference type="SAM" id="Phobius"/>
    </source>
</evidence>
<dbReference type="PROSITE" id="PS01124">
    <property type="entry name" value="HTH_ARAC_FAMILY_2"/>
    <property type="match status" value="1"/>
</dbReference>
<dbReference type="Gene3D" id="1.10.10.60">
    <property type="entry name" value="Homeodomain-like"/>
    <property type="match status" value="2"/>
</dbReference>
<feature type="transmembrane region" description="Helical" evidence="4">
    <location>
        <begin position="12"/>
        <end position="32"/>
    </location>
</feature>
<keyword evidence="3" id="KW-0804">Transcription</keyword>
<dbReference type="GO" id="GO:0043565">
    <property type="term" value="F:sequence-specific DNA binding"/>
    <property type="evidence" value="ECO:0007669"/>
    <property type="project" value="InterPro"/>
</dbReference>
<dbReference type="SUPFAM" id="SSF46689">
    <property type="entry name" value="Homeodomain-like"/>
    <property type="match status" value="1"/>
</dbReference>
<keyword evidence="4" id="KW-1133">Transmembrane helix</keyword>
<dbReference type="Proteomes" id="UP000007523">
    <property type="component" value="Chromosome"/>
</dbReference>
<keyword evidence="4" id="KW-0812">Transmembrane</keyword>
<dbReference type="InterPro" id="IPR018060">
    <property type="entry name" value="HTH_AraC"/>
</dbReference>
<keyword evidence="4" id="KW-0472">Membrane</keyword>
<organism evidence="6 7">
    <name type="scientific">Paenibacillus mucilaginosus 3016</name>
    <dbReference type="NCBI Taxonomy" id="1116391"/>
    <lineage>
        <taxon>Bacteria</taxon>
        <taxon>Bacillati</taxon>
        <taxon>Bacillota</taxon>
        <taxon>Bacilli</taxon>
        <taxon>Bacillales</taxon>
        <taxon>Paenibacillaceae</taxon>
        <taxon>Paenibacillus</taxon>
    </lineage>
</organism>